<organism evidence="2 3">
    <name type="scientific">Seminavis robusta</name>
    <dbReference type="NCBI Taxonomy" id="568900"/>
    <lineage>
        <taxon>Eukaryota</taxon>
        <taxon>Sar</taxon>
        <taxon>Stramenopiles</taxon>
        <taxon>Ochrophyta</taxon>
        <taxon>Bacillariophyta</taxon>
        <taxon>Bacillariophyceae</taxon>
        <taxon>Bacillariophycidae</taxon>
        <taxon>Naviculales</taxon>
        <taxon>Naviculaceae</taxon>
        <taxon>Seminavis</taxon>
    </lineage>
</organism>
<protein>
    <submittedName>
        <fullName evidence="2">Uncharacterized protein</fullName>
    </submittedName>
</protein>
<name>A0A9N8HA42_9STRA</name>
<reference evidence="2" key="1">
    <citation type="submission" date="2020-06" db="EMBL/GenBank/DDBJ databases">
        <authorList>
            <consortium name="Plant Systems Biology data submission"/>
        </authorList>
    </citation>
    <scope>NUCLEOTIDE SEQUENCE</scope>
    <source>
        <strain evidence="2">D6</strain>
    </source>
</reference>
<feature type="compositionally biased region" description="Basic and acidic residues" evidence="1">
    <location>
        <begin position="1"/>
        <end position="20"/>
    </location>
</feature>
<keyword evidence="3" id="KW-1185">Reference proteome</keyword>
<comment type="caution">
    <text evidence="2">The sequence shown here is derived from an EMBL/GenBank/DDBJ whole genome shotgun (WGS) entry which is preliminary data.</text>
</comment>
<dbReference type="AlphaFoldDB" id="A0A9N8HA42"/>
<feature type="region of interest" description="Disordered" evidence="1">
    <location>
        <begin position="1"/>
        <end position="23"/>
    </location>
</feature>
<feature type="region of interest" description="Disordered" evidence="1">
    <location>
        <begin position="58"/>
        <end position="96"/>
    </location>
</feature>
<accession>A0A9N8HA42</accession>
<evidence type="ECO:0000313" key="3">
    <source>
        <dbReference type="Proteomes" id="UP001153069"/>
    </source>
</evidence>
<gene>
    <name evidence="2" type="ORF">SEMRO_279_G106710.1</name>
</gene>
<sequence>MSGKYASDDHLEWEKPDWATKKPIKTTETGAAIQSGQNLASDITNAAEVADEKGIGWQKPAWATGGPKLKSTAKGQKLKDGKTDLARPITFPKGKN</sequence>
<proteinExistence type="predicted"/>
<evidence type="ECO:0000256" key="1">
    <source>
        <dbReference type="SAM" id="MobiDB-lite"/>
    </source>
</evidence>
<dbReference type="EMBL" id="CAICTM010000278">
    <property type="protein sequence ID" value="CAB9506786.1"/>
    <property type="molecule type" value="Genomic_DNA"/>
</dbReference>
<evidence type="ECO:0000313" key="2">
    <source>
        <dbReference type="EMBL" id="CAB9506786.1"/>
    </source>
</evidence>
<dbReference type="OrthoDB" id="38931at2759"/>
<dbReference type="Proteomes" id="UP001153069">
    <property type="component" value="Unassembled WGS sequence"/>
</dbReference>